<dbReference type="RefSeq" id="WP_348388281.1">
    <property type="nucleotide sequence ID" value="NZ_CP134146.1"/>
</dbReference>
<evidence type="ECO:0008006" key="3">
    <source>
        <dbReference type="Google" id="ProtNLM"/>
    </source>
</evidence>
<dbReference type="EMBL" id="CP134146">
    <property type="protein sequence ID" value="WNC69137.1"/>
    <property type="molecule type" value="Genomic_DNA"/>
</dbReference>
<accession>A0ABY9TK05</accession>
<evidence type="ECO:0000313" key="1">
    <source>
        <dbReference type="EMBL" id="WNC69137.1"/>
    </source>
</evidence>
<dbReference type="Proteomes" id="UP001248581">
    <property type="component" value="Chromosome"/>
</dbReference>
<dbReference type="InterPro" id="IPR029058">
    <property type="entry name" value="AB_hydrolase_fold"/>
</dbReference>
<name>A0ABY9TK05_9GAMM</name>
<keyword evidence="2" id="KW-1185">Reference proteome</keyword>
<dbReference type="SUPFAM" id="SSF53474">
    <property type="entry name" value="alpha/beta-Hydrolases"/>
    <property type="match status" value="1"/>
</dbReference>
<sequence length="223" mass="25133">MKLILLPGLDGTGNLFKALLEVLPNHITYQVIPLSDECLNYSEQASQIANQIDTDEIIILAESYSGKIVYELCKLDLNIKHIIFAASFISRPSLISKFSSLLPIILIKKKFIPNQILSKLFFDSYNMSNSVSEVFESLNKVSNETLSSRLSLVSSLDEPNDRFAVKATYIRPSNDLFVMPECIKPIKSTFQHLEVINVSGGHFILQSNPERCSEIIQTKFEGW</sequence>
<dbReference type="Gene3D" id="3.40.50.1820">
    <property type="entry name" value="alpha/beta hydrolase"/>
    <property type="match status" value="1"/>
</dbReference>
<organism evidence="1 2">
    <name type="scientific">Thalassotalea nanhaiensis</name>
    <dbReference type="NCBI Taxonomy" id="3065648"/>
    <lineage>
        <taxon>Bacteria</taxon>
        <taxon>Pseudomonadati</taxon>
        <taxon>Pseudomonadota</taxon>
        <taxon>Gammaproteobacteria</taxon>
        <taxon>Alteromonadales</taxon>
        <taxon>Colwelliaceae</taxon>
        <taxon>Thalassotalea</taxon>
    </lineage>
</organism>
<evidence type="ECO:0000313" key="2">
    <source>
        <dbReference type="Proteomes" id="UP001248581"/>
    </source>
</evidence>
<proteinExistence type="predicted"/>
<reference evidence="2" key="1">
    <citation type="submission" date="2023-09" db="EMBL/GenBank/DDBJ databases">
        <authorList>
            <person name="Li S."/>
            <person name="Li X."/>
            <person name="Zhang C."/>
            <person name="Zhao Z."/>
        </authorList>
    </citation>
    <scope>NUCLEOTIDE SEQUENCE [LARGE SCALE GENOMIC DNA]</scope>
    <source>
        <strain evidence="2">SQ345</strain>
    </source>
</reference>
<gene>
    <name evidence="1" type="ORF">RI845_03025</name>
</gene>
<protein>
    <recommendedName>
        <fullName evidence="3">Alpha/beta hydrolase</fullName>
    </recommendedName>
</protein>